<organism evidence="2 3">
    <name type="scientific">Acanthoscelides obtectus</name>
    <name type="common">Bean weevil</name>
    <name type="synonym">Bruchus obtectus</name>
    <dbReference type="NCBI Taxonomy" id="200917"/>
    <lineage>
        <taxon>Eukaryota</taxon>
        <taxon>Metazoa</taxon>
        <taxon>Ecdysozoa</taxon>
        <taxon>Arthropoda</taxon>
        <taxon>Hexapoda</taxon>
        <taxon>Insecta</taxon>
        <taxon>Pterygota</taxon>
        <taxon>Neoptera</taxon>
        <taxon>Endopterygota</taxon>
        <taxon>Coleoptera</taxon>
        <taxon>Polyphaga</taxon>
        <taxon>Cucujiformia</taxon>
        <taxon>Chrysomeloidea</taxon>
        <taxon>Chrysomelidae</taxon>
        <taxon>Bruchinae</taxon>
        <taxon>Bruchini</taxon>
        <taxon>Acanthoscelides</taxon>
    </lineage>
</organism>
<feature type="region of interest" description="Disordered" evidence="1">
    <location>
        <begin position="30"/>
        <end position="61"/>
    </location>
</feature>
<dbReference type="EMBL" id="CAKOFQ010006701">
    <property type="protein sequence ID" value="CAH1962376.1"/>
    <property type="molecule type" value="Genomic_DNA"/>
</dbReference>
<reference evidence="2" key="1">
    <citation type="submission" date="2022-03" db="EMBL/GenBank/DDBJ databases">
        <authorList>
            <person name="Sayadi A."/>
        </authorList>
    </citation>
    <scope>NUCLEOTIDE SEQUENCE</scope>
</reference>
<evidence type="ECO:0000313" key="3">
    <source>
        <dbReference type="Proteomes" id="UP001152888"/>
    </source>
</evidence>
<evidence type="ECO:0000313" key="2">
    <source>
        <dbReference type="EMBL" id="CAH1962376.1"/>
    </source>
</evidence>
<evidence type="ECO:0000256" key="1">
    <source>
        <dbReference type="SAM" id="MobiDB-lite"/>
    </source>
</evidence>
<keyword evidence="3" id="KW-1185">Reference proteome</keyword>
<sequence length="61" mass="6988">MFLRESVTLILPRKVLTFSKVMLANDDVEKSKNDNQIQDDSQDVSLEHSEVNTVDNIKPKN</sequence>
<gene>
    <name evidence="2" type="ORF">ACAOBT_LOCUS4650</name>
</gene>
<name>A0A9P0JXB6_ACAOB</name>
<dbReference type="Proteomes" id="UP001152888">
    <property type="component" value="Unassembled WGS sequence"/>
</dbReference>
<protein>
    <submittedName>
        <fullName evidence="2">Uncharacterized protein</fullName>
    </submittedName>
</protein>
<proteinExistence type="predicted"/>
<comment type="caution">
    <text evidence="2">The sequence shown here is derived from an EMBL/GenBank/DDBJ whole genome shotgun (WGS) entry which is preliminary data.</text>
</comment>
<dbReference type="AlphaFoldDB" id="A0A9P0JXB6"/>
<accession>A0A9P0JXB6</accession>